<sequence length="196" mass="22291">MEQKLPVLAKKVWKLVRVVYFMLRKGMSKRKLFLDLSMMIKRGKVAGKAFNLMFHHDQNPAAFTTNDRSHHLSFSSPPPGEYEFSCSNSPATKNHRFSLFSLRKRHHSNCNSAEDLDMVAVNAVLKAMEIHSETESPALPGFGRSPMVRQLRVTDSPFPLTSVDEDSHVDEAAEQFINRFYNDLRRQNTSASFGSS</sequence>
<comment type="caution">
    <text evidence="1">The sequence shown here is derived from an EMBL/GenBank/DDBJ whole genome shotgun (WGS) entry which is preliminary data.</text>
</comment>
<dbReference type="EMBL" id="CM042011">
    <property type="protein sequence ID" value="KAI3766570.1"/>
    <property type="molecule type" value="Genomic_DNA"/>
</dbReference>
<reference evidence="1 2" key="2">
    <citation type="journal article" date="2022" name="Mol. Ecol. Resour.">
        <title>The genomes of chicory, endive, great burdock and yacon provide insights into Asteraceae paleo-polyploidization history and plant inulin production.</title>
        <authorList>
            <person name="Fan W."/>
            <person name="Wang S."/>
            <person name="Wang H."/>
            <person name="Wang A."/>
            <person name="Jiang F."/>
            <person name="Liu H."/>
            <person name="Zhao H."/>
            <person name="Xu D."/>
            <person name="Zhang Y."/>
        </authorList>
    </citation>
    <scope>NUCLEOTIDE SEQUENCE [LARGE SCALE GENOMIC DNA]</scope>
    <source>
        <strain evidence="2">cv. Punajuju</strain>
        <tissue evidence="1">Leaves</tissue>
    </source>
</reference>
<dbReference type="Proteomes" id="UP001055811">
    <property type="component" value="Linkage Group LG03"/>
</dbReference>
<accession>A0ACB9F6L5</accession>
<proteinExistence type="predicted"/>
<keyword evidence="2" id="KW-1185">Reference proteome</keyword>
<reference evidence="2" key="1">
    <citation type="journal article" date="2022" name="Mol. Ecol. Resour.">
        <title>The genomes of chicory, endive, great burdock and yacon provide insights into Asteraceae palaeo-polyploidization history and plant inulin production.</title>
        <authorList>
            <person name="Fan W."/>
            <person name="Wang S."/>
            <person name="Wang H."/>
            <person name="Wang A."/>
            <person name="Jiang F."/>
            <person name="Liu H."/>
            <person name="Zhao H."/>
            <person name="Xu D."/>
            <person name="Zhang Y."/>
        </authorList>
    </citation>
    <scope>NUCLEOTIDE SEQUENCE [LARGE SCALE GENOMIC DNA]</scope>
    <source>
        <strain evidence="2">cv. Punajuju</strain>
    </source>
</reference>
<protein>
    <submittedName>
        <fullName evidence="1">Uncharacterized protein</fullName>
    </submittedName>
</protein>
<evidence type="ECO:0000313" key="2">
    <source>
        <dbReference type="Proteomes" id="UP001055811"/>
    </source>
</evidence>
<name>A0ACB9F6L5_CICIN</name>
<evidence type="ECO:0000313" key="1">
    <source>
        <dbReference type="EMBL" id="KAI3766570.1"/>
    </source>
</evidence>
<gene>
    <name evidence="1" type="ORF">L2E82_16634</name>
</gene>
<organism evidence="1 2">
    <name type="scientific">Cichorium intybus</name>
    <name type="common">Chicory</name>
    <dbReference type="NCBI Taxonomy" id="13427"/>
    <lineage>
        <taxon>Eukaryota</taxon>
        <taxon>Viridiplantae</taxon>
        <taxon>Streptophyta</taxon>
        <taxon>Embryophyta</taxon>
        <taxon>Tracheophyta</taxon>
        <taxon>Spermatophyta</taxon>
        <taxon>Magnoliopsida</taxon>
        <taxon>eudicotyledons</taxon>
        <taxon>Gunneridae</taxon>
        <taxon>Pentapetalae</taxon>
        <taxon>asterids</taxon>
        <taxon>campanulids</taxon>
        <taxon>Asterales</taxon>
        <taxon>Asteraceae</taxon>
        <taxon>Cichorioideae</taxon>
        <taxon>Cichorieae</taxon>
        <taxon>Cichoriinae</taxon>
        <taxon>Cichorium</taxon>
    </lineage>
</organism>